<dbReference type="Proteomes" id="UP001353858">
    <property type="component" value="Unassembled WGS sequence"/>
</dbReference>
<comment type="caution">
    <text evidence="2">The sequence shown here is derived from an EMBL/GenBank/DDBJ whole genome shotgun (WGS) entry which is preliminary data.</text>
</comment>
<reference evidence="3" key="1">
    <citation type="submission" date="2023-01" db="EMBL/GenBank/DDBJ databases">
        <title>Key to firefly adult light organ development and bioluminescence: homeobox transcription factors regulate luciferase expression and transportation to peroxisome.</title>
        <authorList>
            <person name="Fu X."/>
        </authorList>
    </citation>
    <scope>NUCLEOTIDE SEQUENCE [LARGE SCALE GENOMIC DNA]</scope>
</reference>
<name>A0AAN7SMN1_9COLE</name>
<accession>A0AAN7SMN1</accession>
<sequence>MFLSCRLFKIVNYYKYLEQAPARFLHVSIQVYVFFLTKYSFTPDLDKTGITTVMTTPKILAEKTQKQVGQIVSAERGEMVTFCSIVSAIGNTIPPIFIFPRVHYKPHFIHGAPEGKKTIRSPDMKKISEESRRKNLKNRRRKERNGGVKRINERNDETDGRKYASNKTRNQK</sequence>
<organism evidence="2 3">
    <name type="scientific">Aquatica leii</name>
    <dbReference type="NCBI Taxonomy" id="1421715"/>
    <lineage>
        <taxon>Eukaryota</taxon>
        <taxon>Metazoa</taxon>
        <taxon>Ecdysozoa</taxon>
        <taxon>Arthropoda</taxon>
        <taxon>Hexapoda</taxon>
        <taxon>Insecta</taxon>
        <taxon>Pterygota</taxon>
        <taxon>Neoptera</taxon>
        <taxon>Endopterygota</taxon>
        <taxon>Coleoptera</taxon>
        <taxon>Polyphaga</taxon>
        <taxon>Elateriformia</taxon>
        <taxon>Elateroidea</taxon>
        <taxon>Lampyridae</taxon>
        <taxon>Luciolinae</taxon>
        <taxon>Aquatica</taxon>
    </lineage>
</organism>
<dbReference type="AlphaFoldDB" id="A0AAN7SMN1"/>
<protein>
    <submittedName>
        <fullName evidence="2">Uncharacterized protein</fullName>
    </submittedName>
</protein>
<gene>
    <name evidence="2" type="ORF">RN001_004120</name>
</gene>
<keyword evidence="3" id="KW-1185">Reference proteome</keyword>
<evidence type="ECO:0000313" key="3">
    <source>
        <dbReference type="Proteomes" id="UP001353858"/>
    </source>
</evidence>
<feature type="compositionally biased region" description="Basic residues" evidence="1">
    <location>
        <begin position="134"/>
        <end position="143"/>
    </location>
</feature>
<evidence type="ECO:0000256" key="1">
    <source>
        <dbReference type="SAM" id="MobiDB-lite"/>
    </source>
</evidence>
<feature type="compositionally biased region" description="Basic and acidic residues" evidence="1">
    <location>
        <begin position="113"/>
        <end position="133"/>
    </location>
</feature>
<dbReference type="EMBL" id="JARPUR010000001">
    <property type="protein sequence ID" value="KAK4887849.1"/>
    <property type="molecule type" value="Genomic_DNA"/>
</dbReference>
<proteinExistence type="predicted"/>
<evidence type="ECO:0000313" key="2">
    <source>
        <dbReference type="EMBL" id="KAK4887849.1"/>
    </source>
</evidence>
<feature type="region of interest" description="Disordered" evidence="1">
    <location>
        <begin position="110"/>
        <end position="172"/>
    </location>
</feature>
<feature type="compositionally biased region" description="Basic and acidic residues" evidence="1">
    <location>
        <begin position="144"/>
        <end position="162"/>
    </location>
</feature>